<name>A0A367XTJ0_9MICO</name>
<dbReference type="EMBL" id="QORO01000005">
    <property type="protein sequence ID" value="RCK56946.1"/>
    <property type="molecule type" value="Genomic_DNA"/>
</dbReference>
<sequence length="78" mass="8575">MSDRQWQALEIGATYALLPVRKTFAARTDGAGSVVPESEELIGRLIHKSSVTLTLADEQTFSVQAHEVRTAHKIRGAR</sequence>
<comment type="caution">
    <text evidence="1">The sequence shown here is derived from an EMBL/GenBank/DDBJ whole genome shotgun (WGS) entry which is preliminary data.</text>
</comment>
<gene>
    <name evidence="1" type="ORF">DTO57_11460</name>
</gene>
<evidence type="ECO:0000313" key="2">
    <source>
        <dbReference type="Proteomes" id="UP000253508"/>
    </source>
</evidence>
<organism evidence="1 2">
    <name type="scientific">Microbacterium sorbitolivorans</name>
    <dbReference type="NCBI Taxonomy" id="1867410"/>
    <lineage>
        <taxon>Bacteria</taxon>
        <taxon>Bacillati</taxon>
        <taxon>Actinomycetota</taxon>
        <taxon>Actinomycetes</taxon>
        <taxon>Micrococcales</taxon>
        <taxon>Microbacteriaceae</taxon>
        <taxon>Microbacterium</taxon>
    </lineage>
</organism>
<reference evidence="1 2" key="1">
    <citation type="submission" date="2018-07" db="EMBL/GenBank/DDBJ databases">
        <title>Microbacterium endoborsara sp. nov., a novel actinobacterium isolated from Borszczowia aralocaspica.</title>
        <authorList>
            <person name="An D."/>
        </authorList>
    </citation>
    <scope>NUCLEOTIDE SEQUENCE [LARGE SCALE GENOMIC DNA]</scope>
    <source>
        <strain evidence="1 2">C1.15228</strain>
    </source>
</reference>
<dbReference type="Proteomes" id="UP000253508">
    <property type="component" value="Unassembled WGS sequence"/>
</dbReference>
<protein>
    <submittedName>
        <fullName evidence="1">Uncharacterized protein</fullName>
    </submittedName>
</protein>
<accession>A0A367XTJ0</accession>
<evidence type="ECO:0000313" key="1">
    <source>
        <dbReference type="EMBL" id="RCK56946.1"/>
    </source>
</evidence>
<dbReference type="AlphaFoldDB" id="A0A367XTJ0"/>
<proteinExistence type="predicted"/>
<keyword evidence="2" id="KW-1185">Reference proteome</keyword>